<evidence type="ECO:0000256" key="2">
    <source>
        <dbReference type="SAM" id="Phobius"/>
    </source>
</evidence>
<dbReference type="STRING" id="155974.SAMN04487818_103132"/>
<sequence>MSEHNPDTDGQTGTDTTTASKVPSTHAESQLLLADRMLRGARWPVLGTWLVGVIGWTIGAGPSGLWSAAVGGTVAAASAWGTLVLMRRTVGLNVQMLMAAVLGGFVAKMFVLLITLVLVRAIPGVHIYALATTMLAVVLVSAIAETVAFRRTKIPTLILPAQDEATGSTSEN</sequence>
<gene>
    <name evidence="3" type="ORF">SAMN04487818_103132</name>
</gene>
<dbReference type="RefSeq" id="WP_245782242.1">
    <property type="nucleotide sequence ID" value="NZ_FOGI01000003.1"/>
</dbReference>
<evidence type="ECO:0000313" key="4">
    <source>
        <dbReference type="Proteomes" id="UP000199051"/>
    </source>
</evidence>
<feature type="transmembrane region" description="Helical" evidence="2">
    <location>
        <begin position="125"/>
        <end position="144"/>
    </location>
</feature>
<protein>
    <recommendedName>
        <fullName evidence="5">ATP synthase protein I</fullName>
    </recommendedName>
</protein>
<reference evidence="4" key="1">
    <citation type="submission" date="2016-10" db="EMBL/GenBank/DDBJ databases">
        <authorList>
            <person name="Varghese N."/>
            <person name="Submissions S."/>
        </authorList>
    </citation>
    <scope>NUCLEOTIDE SEQUENCE [LARGE SCALE GENOMIC DNA]</scope>
    <source>
        <strain evidence="4">DSM 44260</strain>
    </source>
</reference>
<dbReference type="AlphaFoldDB" id="A0A1H9NU14"/>
<evidence type="ECO:0000313" key="3">
    <source>
        <dbReference type="EMBL" id="SER39412.1"/>
    </source>
</evidence>
<feature type="transmembrane region" description="Helical" evidence="2">
    <location>
        <begin position="97"/>
        <end position="119"/>
    </location>
</feature>
<dbReference type="EMBL" id="FOGI01000003">
    <property type="protein sequence ID" value="SER39412.1"/>
    <property type="molecule type" value="Genomic_DNA"/>
</dbReference>
<feature type="region of interest" description="Disordered" evidence="1">
    <location>
        <begin position="1"/>
        <end position="23"/>
    </location>
</feature>
<accession>A0A1H9NU14</accession>
<proteinExistence type="predicted"/>
<keyword evidence="2" id="KW-1133">Transmembrane helix</keyword>
<dbReference type="Proteomes" id="UP000199051">
    <property type="component" value="Unassembled WGS sequence"/>
</dbReference>
<feature type="transmembrane region" description="Helical" evidence="2">
    <location>
        <begin position="65"/>
        <end position="85"/>
    </location>
</feature>
<evidence type="ECO:0008006" key="5">
    <source>
        <dbReference type="Google" id="ProtNLM"/>
    </source>
</evidence>
<name>A0A1H9NU14_9PSEU</name>
<feature type="transmembrane region" description="Helical" evidence="2">
    <location>
        <begin position="41"/>
        <end position="59"/>
    </location>
</feature>
<feature type="compositionally biased region" description="Low complexity" evidence="1">
    <location>
        <begin position="8"/>
        <end position="18"/>
    </location>
</feature>
<keyword evidence="4" id="KW-1185">Reference proteome</keyword>
<keyword evidence="2" id="KW-0472">Membrane</keyword>
<keyword evidence="2" id="KW-0812">Transmembrane</keyword>
<organism evidence="3 4">
    <name type="scientific">Actinokineospora terrae</name>
    <dbReference type="NCBI Taxonomy" id="155974"/>
    <lineage>
        <taxon>Bacteria</taxon>
        <taxon>Bacillati</taxon>
        <taxon>Actinomycetota</taxon>
        <taxon>Actinomycetes</taxon>
        <taxon>Pseudonocardiales</taxon>
        <taxon>Pseudonocardiaceae</taxon>
        <taxon>Actinokineospora</taxon>
    </lineage>
</organism>
<evidence type="ECO:0000256" key="1">
    <source>
        <dbReference type="SAM" id="MobiDB-lite"/>
    </source>
</evidence>